<accession>A0A8K0E633</accession>
<dbReference type="PANTHER" id="PTHR24043">
    <property type="entry name" value="SCAVENGER RECEPTOR CLASS F"/>
    <property type="match status" value="1"/>
</dbReference>
<dbReference type="Gene3D" id="2.60.40.10">
    <property type="entry name" value="Immunoglobulins"/>
    <property type="match status" value="1"/>
</dbReference>
<gene>
    <name evidence="5" type="primary">TIE1</name>
    <name evidence="5" type="ORF">BLAG_LOCUS6236</name>
</gene>
<dbReference type="InterPro" id="IPR013783">
    <property type="entry name" value="Ig-like_fold"/>
</dbReference>
<keyword evidence="1 2" id="KW-0245">EGF-like domain</keyword>
<keyword evidence="3" id="KW-0732">Signal</keyword>
<dbReference type="Gene3D" id="2.170.300.10">
    <property type="entry name" value="Tie2 ligand-binding domain superfamily"/>
    <property type="match status" value="1"/>
</dbReference>
<dbReference type="PROSITE" id="PS00022">
    <property type="entry name" value="EGF_1"/>
    <property type="match status" value="1"/>
</dbReference>
<name>A0A8K0E633_BRALA</name>
<dbReference type="GO" id="GO:0005044">
    <property type="term" value="F:scavenger receptor activity"/>
    <property type="evidence" value="ECO:0007669"/>
    <property type="project" value="InterPro"/>
</dbReference>
<dbReference type="OrthoDB" id="1668230at2759"/>
<evidence type="ECO:0000313" key="6">
    <source>
        <dbReference type="Proteomes" id="UP000838412"/>
    </source>
</evidence>
<dbReference type="InterPro" id="IPR036179">
    <property type="entry name" value="Ig-like_dom_sf"/>
</dbReference>
<dbReference type="AlphaFoldDB" id="A0A8K0E633"/>
<dbReference type="PROSITE" id="PS50026">
    <property type="entry name" value="EGF_3"/>
    <property type="match status" value="1"/>
</dbReference>
<sequence length="253" mass="26973">MPFRVLLFTVVLTSVARLSAGVVDITLTNDAPFFGSSEDTWLFCYYTGTINVNQQNGFDFGMEIDTGSGTTQFTPQRSSGPTAGGRFVKILAAAGDFRVGAFSCEVTEGTQTEKTITFKMKTGADVWPAAFTVTANTGEEVTLQMEQKTGRTGTLEWRKDGSVVSGQTGLSLTIASVQSSDEGIYEGYYQGAYTEGKQGIMRLIVRDCAADKWGPPSCTGDCPVCYNGGVCDDNTGECVCPPGFNGTNCENGE</sequence>
<evidence type="ECO:0000256" key="1">
    <source>
        <dbReference type="ARBA" id="ARBA00022536"/>
    </source>
</evidence>
<keyword evidence="2" id="KW-1015">Disulfide bond</keyword>
<keyword evidence="6" id="KW-1185">Reference proteome</keyword>
<dbReference type="PROSITE" id="PS01186">
    <property type="entry name" value="EGF_2"/>
    <property type="match status" value="1"/>
</dbReference>
<dbReference type="InterPro" id="IPR042635">
    <property type="entry name" value="MEGF10/SREC1/2-like"/>
</dbReference>
<dbReference type="PANTHER" id="PTHR24043:SF8">
    <property type="entry name" value="EGF-LIKE DOMAIN-CONTAINING PROTEIN"/>
    <property type="match status" value="1"/>
</dbReference>
<organism evidence="5 6">
    <name type="scientific">Branchiostoma lanceolatum</name>
    <name type="common">Common lancelet</name>
    <name type="synonym">Amphioxus lanceolatum</name>
    <dbReference type="NCBI Taxonomy" id="7740"/>
    <lineage>
        <taxon>Eukaryota</taxon>
        <taxon>Metazoa</taxon>
        <taxon>Chordata</taxon>
        <taxon>Cephalochordata</taxon>
        <taxon>Leptocardii</taxon>
        <taxon>Amphioxiformes</taxon>
        <taxon>Branchiostomatidae</taxon>
        <taxon>Branchiostoma</taxon>
    </lineage>
</organism>
<reference evidence="5" key="1">
    <citation type="submission" date="2022-01" db="EMBL/GenBank/DDBJ databases">
        <authorList>
            <person name="Braso-Vives M."/>
        </authorList>
    </citation>
    <scope>NUCLEOTIDE SEQUENCE</scope>
</reference>
<proteinExistence type="predicted"/>
<evidence type="ECO:0000259" key="4">
    <source>
        <dbReference type="PROSITE" id="PS50026"/>
    </source>
</evidence>
<evidence type="ECO:0000256" key="2">
    <source>
        <dbReference type="PROSITE-ProRule" id="PRU00076"/>
    </source>
</evidence>
<feature type="disulfide bond" evidence="2">
    <location>
        <begin position="240"/>
        <end position="249"/>
    </location>
</feature>
<dbReference type="EMBL" id="OV696698">
    <property type="protein sequence ID" value="CAH1243136.1"/>
    <property type="molecule type" value="Genomic_DNA"/>
</dbReference>
<dbReference type="CDD" id="cd00054">
    <property type="entry name" value="EGF_CA"/>
    <property type="match status" value="1"/>
</dbReference>
<feature type="domain" description="EGF-like" evidence="4">
    <location>
        <begin position="219"/>
        <end position="250"/>
    </location>
</feature>
<protein>
    <submittedName>
        <fullName evidence="5">TIE1 protein</fullName>
    </submittedName>
</protein>
<dbReference type="SUPFAM" id="SSF48726">
    <property type="entry name" value="Immunoglobulin"/>
    <property type="match status" value="1"/>
</dbReference>
<feature type="signal peptide" evidence="3">
    <location>
        <begin position="1"/>
        <end position="20"/>
    </location>
</feature>
<dbReference type="Proteomes" id="UP000838412">
    <property type="component" value="Chromosome 13"/>
</dbReference>
<comment type="caution">
    <text evidence="2">Lacks conserved residue(s) required for the propagation of feature annotation.</text>
</comment>
<dbReference type="InterPro" id="IPR000742">
    <property type="entry name" value="EGF"/>
</dbReference>
<evidence type="ECO:0000256" key="3">
    <source>
        <dbReference type="SAM" id="SignalP"/>
    </source>
</evidence>
<evidence type="ECO:0000313" key="5">
    <source>
        <dbReference type="EMBL" id="CAH1243136.1"/>
    </source>
</evidence>
<feature type="chain" id="PRO_5035450239" evidence="3">
    <location>
        <begin position="21"/>
        <end position="253"/>
    </location>
</feature>